<dbReference type="NCBIfam" id="TIGR01418">
    <property type="entry name" value="PEP_synth"/>
    <property type="match status" value="1"/>
</dbReference>
<dbReference type="InterPro" id="IPR008279">
    <property type="entry name" value="PEP-util_enz_mobile_dom"/>
</dbReference>
<evidence type="ECO:0000313" key="19">
    <source>
        <dbReference type="EMBL" id="APZ44690.1"/>
    </source>
</evidence>
<dbReference type="Gene3D" id="3.20.20.60">
    <property type="entry name" value="Phosphoenolpyruvate-binding domains"/>
    <property type="match status" value="1"/>
</dbReference>
<dbReference type="Pfam" id="PF01326">
    <property type="entry name" value="PPDK_N"/>
    <property type="match status" value="1"/>
</dbReference>
<evidence type="ECO:0000256" key="6">
    <source>
        <dbReference type="ARBA" id="ARBA00021623"/>
    </source>
</evidence>
<evidence type="ECO:0000256" key="5">
    <source>
        <dbReference type="ARBA" id="ARBA00011996"/>
    </source>
</evidence>
<evidence type="ECO:0000256" key="1">
    <source>
        <dbReference type="ARBA" id="ARBA00001946"/>
    </source>
</evidence>
<evidence type="ECO:0000256" key="8">
    <source>
        <dbReference type="ARBA" id="ARBA00022723"/>
    </source>
</evidence>
<dbReference type="PROSITE" id="PS00742">
    <property type="entry name" value="PEP_ENZYMES_2"/>
    <property type="match status" value="1"/>
</dbReference>
<keyword evidence="12 15" id="KW-0460">Magnesium</keyword>
<dbReference type="KEGG" id="afy:BW247_11645"/>
<keyword evidence="7 15" id="KW-0808">Transferase</keyword>
<dbReference type="GO" id="GO:0006094">
    <property type="term" value="P:gluconeogenesis"/>
    <property type="evidence" value="ECO:0007669"/>
    <property type="project" value="UniProtKB-UniPathway"/>
</dbReference>
<dbReference type="SUPFAM" id="SSF52009">
    <property type="entry name" value="Phosphohistidine domain"/>
    <property type="match status" value="1"/>
</dbReference>
<dbReference type="InterPro" id="IPR036637">
    <property type="entry name" value="Phosphohistidine_dom_sf"/>
</dbReference>
<keyword evidence="10 15" id="KW-0418">Kinase</keyword>
<dbReference type="Proteomes" id="UP000243807">
    <property type="component" value="Chromosome"/>
</dbReference>
<dbReference type="InterPro" id="IPR015813">
    <property type="entry name" value="Pyrv/PenolPyrv_kinase-like_dom"/>
</dbReference>
<keyword evidence="19" id="KW-0670">Pyruvate</keyword>
<dbReference type="InterPro" id="IPR013815">
    <property type="entry name" value="ATP_grasp_subdomain_1"/>
</dbReference>
<keyword evidence="11 15" id="KW-0067">ATP-binding</keyword>
<name>A0A1P8ULH4_9GAMM</name>
<dbReference type="Gene3D" id="3.30.1490.20">
    <property type="entry name" value="ATP-grasp fold, A domain"/>
    <property type="match status" value="1"/>
</dbReference>
<dbReference type="Pfam" id="PF00391">
    <property type="entry name" value="PEP-utilizers"/>
    <property type="match status" value="1"/>
</dbReference>
<feature type="domain" description="PEP-utilising enzyme mobile" evidence="16">
    <location>
        <begin position="386"/>
        <end position="456"/>
    </location>
</feature>
<dbReference type="FunFam" id="3.30.470.20:FF:000017">
    <property type="entry name" value="Phosphoenolpyruvate synthase"/>
    <property type="match status" value="1"/>
</dbReference>
<dbReference type="Gene3D" id="3.50.30.10">
    <property type="entry name" value="Phosphohistidine domain"/>
    <property type="match status" value="1"/>
</dbReference>
<keyword evidence="20" id="KW-1185">Reference proteome</keyword>
<feature type="domain" description="PEP-utilising enzyme C-terminal" evidence="18">
    <location>
        <begin position="477"/>
        <end position="784"/>
    </location>
</feature>
<evidence type="ECO:0000256" key="14">
    <source>
        <dbReference type="ARBA" id="ARBA00047700"/>
    </source>
</evidence>
<evidence type="ECO:0000256" key="10">
    <source>
        <dbReference type="ARBA" id="ARBA00022777"/>
    </source>
</evidence>
<evidence type="ECO:0000256" key="13">
    <source>
        <dbReference type="ARBA" id="ARBA00033470"/>
    </source>
</evidence>
<dbReference type="AlphaFoldDB" id="A0A1P8ULH4"/>
<comment type="function">
    <text evidence="2 15">Catalyzes the phosphorylation of pyruvate to phosphoenolpyruvate.</text>
</comment>
<dbReference type="OrthoDB" id="9765468at2"/>
<dbReference type="STRING" id="1765967.BW247_11645"/>
<dbReference type="SUPFAM" id="SSF56059">
    <property type="entry name" value="Glutathione synthetase ATP-binding domain-like"/>
    <property type="match status" value="1"/>
</dbReference>
<accession>A0A1P8ULH4</accession>
<dbReference type="InterPro" id="IPR040442">
    <property type="entry name" value="Pyrv_kinase-like_dom_sf"/>
</dbReference>
<dbReference type="NCBIfam" id="NF005057">
    <property type="entry name" value="PRK06464.1"/>
    <property type="match status" value="1"/>
</dbReference>
<comment type="catalytic activity">
    <reaction evidence="14 15">
        <text>pyruvate + ATP + H2O = phosphoenolpyruvate + AMP + phosphate + 2 H(+)</text>
        <dbReference type="Rhea" id="RHEA:11364"/>
        <dbReference type="ChEBI" id="CHEBI:15361"/>
        <dbReference type="ChEBI" id="CHEBI:15377"/>
        <dbReference type="ChEBI" id="CHEBI:15378"/>
        <dbReference type="ChEBI" id="CHEBI:30616"/>
        <dbReference type="ChEBI" id="CHEBI:43474"/>
        <dbReference type="ChEBI" id="CHEBI:58702"/>
        <dbReference type="ChEBI" id="CHEBI:456215"/>
        <dbReference type="EC" id="2.7.9.2"/>
    </reaction>
</comment>
<evidence type="ECO:0000256" key="7">
    <source>
        <dbReference type="ARBA" id="ARBA00022679"/>
    </source>
</evidence>
<sequence>MSTQHVLWFNQVGMNDVGQVGGKNASLGEMISHLGELGVSVPNGFATTADAYRAFLAHEGLDSRIRDRLATLDVEDVNALAATGEQIRALIMAQPFPAEFAAAVRETFARLEAQSGPQPSFAVRSSATAEDLPDASFAGQQETLLNVTGIDSILAAIKEVFASLFNDRAISYRAHKGFDHGEVALSAGIQRMVRSDIGASGVMFSIDTESGFRDVVFVTASYGLGEAVVQGSVNPDEFYVHKPTLRAGRPAVLRRTLGSKASKIVYAGEEHHATVKTVDTDPAVRGVFCLDDADVEALARQALTIEQHYGRPMDIEWGKDGHDGKLYILQARPETIHAHGAQSIVRYRIKDSGPRTVLAEGRSVGDRIGAGTVRVIHNLSEMDQVRDGDILVTGMTDPDWEPVMKRVAAVVTDRGGRTCHAAIIARELGIPAVVGTGTATRDLADGIAATVSCAEGDTGYVYAGQLDFAVEEFTLEAMPEIPVKVMLNVGNPDRAFTFAGVPNRGVGLARLEFIINRMIGIHPRALLEFADQPAALQAEIRTRTEAYGDPVEYYVKRLAEGIATIGAAFAPEPVIVRLSDFKSNEYANLLGGSRYEPDEENPMLGFRGASRYISEAFRPCFELECRAVRYVRETMGLENVQIMIPFVRTLNEARQVSELLAANGLRRGEHSLKVMMMCELPSNALLADEFLNYFDGFSIGSNDMTQLTLGLDRDSGLIAQEFDERDPAVLRLLDLAITACRKAGKYVGICGQGPSDHPDLAQWLMDRHIESISLNPDTVVPTWMLLAGRTQK</sequence>
<dbReference type="InterPro" id="IPR023151">
    <property type="entry name" value="PEP_util_CS"/>
</dbReference>
<dbReference type="InterPro" id="IPR002192">
    <property type="entry name" value="PPDK_AMP/ATP-bd"/>
</dbReference>
<dbReference type="GO" id="GO:0008986">
    <property type="term" value="F:pyruvate, water dikinase activity"/>
    <property type="evidence" value="ECO:0007669"/>
    <property type="project" value="UniProtKB-EC"/>
</dbReference>
<dbReference type="Pfam" id="PF02896">
    <property type="entry name" value="PEP-utilizers_C"/>
    <property type="match status" value="1"/>
</dbReference>
<evidence type="ECO:0000259" key="16">
    <source>
        <dbReference type="Pfam" id="PF00391"/>
    </source>
</evidence>
<reference evidence="19 20" key="1">
    <citation type="submission" date="2017-01" db="EMBL/GenBank/DDBJ databases">
        <title>Draft sequence of Acidihalobacter ferrooxidans strain DSM 14175 (strain V8).</title>
        <authorList>
            <person name="Khaleque H.N."/>
            <person name="Ramsay J.P."/>
            <person name="Murphy R.J.T."/>
            <person name="Kaksonen A.H."/>
            <person name="Boxall N.J."/>
            <person name="Watkin E.L.J."/>
        </authorList>
    </citation>
    <scope>NUCLEOTIDE SEQUENCE [LARGE SCALE GENOMIC DNA]</scope>
    <source>
        <strain evidence="19 20">V8</strain>
    </source>
</reference>
<dbReference type="GO" id="GO:0046872">
    <property type="term" value="F:metal ion binding"/>
    <property type="evidence" value="ECO:0007669"/>
    <property type="project" value="UniProtKB-KW"/>
</dbReference>
<dbReference type="EC" id="2.7.9.2" evidence="5 15"/>
<proteinExistence type="inferred from homology"/>
<organism evidence="19 20">
    <name type="scientific">Acidihalobacter ferrooxydans</name>
    <dbReference type="NCBI Taxonomy" id="1765967"/>
    <lineage>
        <taxon>Bacteria</taxon>
        <taxon>Pseudomonadati</taxon>
        <taxon>Pseudomonadota</taxon>
        <taxon>Gammaproteobacteria</taxon>
        <taxon>Chromatiales</taxon>
        <taxon>Ectothiorhodospiraceae</taxon>
        <taxon>Acidihalobacter</taxon>
    </lineage>
</organism>
<evidence type="ECO:0000256" key="2">
    <source>
        <dbReference type="ARBA" id="ARBA00002988"/>
    </source>
</evidence>
<dbReference type="PROSITE" id="PS00370">
    <property type="entry name" value="PEP_ENZYMES_PHOS_SITE"/>
    <property type="match status" value="1"/>
</dbReference>
<evidence type="ECO:0000256" key="11">
    <source>
        <dbReference type="ARBA" id="ARBA00022840"/>
    </source>
</evidence>
<dbReference type="RefSeq" id="WP_076838574.1">
    <property type="nucleotide sequence ID" value="NZ_CP019434.1"/>
</dbReference>
<dbReference type="PANTHER" id="PTHR43030">
    <property type="entry name" value="PHOSPHOENOLPYRUVATE SYNTHASE"/>
    <property type="match status" value="1"/>
</dbReference>
<evidence type="ECO:0000259" key="17">
    <source>
        <dbReference type="Pfam" id="PF01326"/>
    </source>
</evidence>
<evidence type="ECO:0000256" key="12">
    <source>
        <dbReference type="ARBA" id="ARBA00022842"/>
    </source>
</evidence>
<evidence type="ECO:0000256" key="9">
    <source>
        <dbReference type="ARBA" id="ARBA00022741"/>
    </source>
</evidence>
<dbReference type="FunFam" id="3.30.1490.20:FF:000010">
    <property type="entry name" value="Phosphoenolpyruvate synthase"/>
    <property type="match status" value="1"/>
</dbReference>
<dbReference type="PIRSF" id="PIRSF000854">
    <property type="entry name" value="PEP_synthase"/>
    <property type="match status" value="1"/>
</dbReference>
<dbReference type="GO" id="GO:0005524">
    <property type="term" value="F:ATP binding"/>
    <property type="evidence" value="ECO:0007669"/>
    <property type="project" value="UniProtKB-KW"/>
</dbReference>
<evidence type="ECO:0000313" key="20">
    <source>
        <dbReference type="Proteomes" id="UP000243807"/>
    </source>
</evidence>
<evidence type="ECO:0000259" key="18">
    <source>
        <dbReference type="Pfam" id="PF02896"/>
    </source>
</evidence>
<keyword evidence="9 15" id="KW-0547">Nucleotide-binding</keyword>
<dbReference type="InterPro" id="IPR006319">
    <property type="entry name" value="PEP_synth"/>
</dbReference>
<dbReference type="FunFam" id="3.20.20.60:FF:000010">
    <property type="entry name" value="Phosphoenolpyruvate synthase"/>
    <property type="match status" value="1"/>
</dbReference>
<dbReference type="InterPro" id="IPR000121">
    <property type="entry name" value="PEP_util_C"/>
</dbReference>
<evidence type="ECO:0000256" key="4">
    <source>
        <dbReference type="ARBA" id="ARBA00007837"/>
    </source>
</evidence>
<comment type="pathway">
    <text evidence="3 15">Carbohydrate biosynthesis; gluconeogenesis.</text>
</comment>
<protein>
    <recommendedName>
        <fullName evidence="6 15">Phosphoenolpyruvate synthase</fullName>
        <shortName evidence="15">PEP synthase</shortName>
        <ecNumber evidence="5 15">2.7.9.2</ecNumber>
    </recommendedName>
    <alternativeName>
        <fullName evidence="13 15">Pyruvate, water dikinase</fullName>
    </alternativeName>
</protein>
<dbReference type="Gene3D" id="3.30.470.20">
    <property type="entry name" value="ATP-grasp fold, B domain"/>
    <property type="match status" value="1"/>
</dbReference>
<dbReference type="UniPathway" id="UPA00138"/>
<dbReference type="InterPro" id="IPR018274">
    <property type="entry name" value="PEP_util_AS"/>
</dbReference>
<evidence type="ECO:0000256" key="3">
    <source>
        <dbReference type="ARBA" id="ARBA00004742"/>
    </source>
</evidence>
<feature type="domain" description="Pyruvate phosphate dikinase AMP/ATP-binding" evidence="17">
    <location>
        <begin position="19"/>
        <end position="343"/>
    </location>
</feature>
<dbReference type="PANTHER" id="PTHR43030:SF1">
    <property type="entry name" value="PHOSPHOENOLPYRUVATE SYNTHASE"/>
    <property type="match status" value="1"/>
</dbReference>
<dbReference type="FunFam" id="3.50.30.10:FF:000002">
    <property type="entry name" value="Phosphoenolpyruvate synthase"/>
    <property type="match status" value="1"/>
</dbReference>
<comment type="similarity">
    <text evidence="4 15">Belongs to the PEP-utilizing enzyme family.</text>
</comment>
<dbReference type="SUPFAM" id="SSF51621">
    <property type="entry name" value="Phosphoenolpyruvate/pyruvate domain"/>
    <property type="match status" value="1"/>
</dbReference>
<evidence type="ECO:0000256" key="15">
    <source>
        <dbReference type="PIRNR" id="PIRNR000854"/>
    </source>
</evidence>
<comment type="cofactor">
    <cofactor evidence="1 15">
        <name>Mg(2+)</name>
        <dbReference type="ChEBI" id="CHEBI:18420"/>
    </cofactor>
</comment>
<dbReference type="EMBL" id="CP019434">
    <property type="protein sequence ID" value="APZ44690.1"/>
    <property type="molecule type" value="Genomic_DNA"/>
</dbReference>
<gene>
    <name evidence="19" type="ORF">BW247_11645</name>
</gene>
<keyword evidence="8 15" id="KW-0479">Metal-binding</keyword>